<reference evidence="2 3" key="1">
    <citation type="journal article" date="2019" name="Sci. Rep.">
        <title>Orb-weaving spider Araneus ventricosus genome elucidates the spidroin gene catalogue.</title>
        <authorList>
            <person name="Kono N."/>
            <person name="Nakamura H."/>
            <person name="Ohtoshi R."/>
            <person name="Moran D.A.P."/>
            <person name="Shinohara A."/>
            <person name="Yoshida Y."/>
            <person name="Fujiwara M."/>
            <person name="Mori M."/>
            <person name="Tomita M."/>
            <person name="Arakawa K."/>
        </authorList>
    </citation>
    <scope>NUCLEOTIDE SEQUENCE [LARGE SCALE GENOMIC DNA]</scope>
</reference>
<protein>
    <submittedName>
        <fullName evidence="2">Uncharacterized protein</fullName>
    </submittedName>
</protein>
<proteinExistence type="predicted"/>
<feature type="region of interest" description="Disordered" evidence="1">
    <location>
        <begin position="72"/>
        <end position="100"/>
    </location>
</feature>
<accession>A0A4Y2F586</accession>
<dbReference type="EMBL" id="BGPR01000786">
    <property type="protein sequence ID" value="GBM35486.1"/>
    <property type="molecule type" value="Genomic_DNA"/>
</dbReference>
<evidence type="ECO:0000313" key="2">
    <source>
        <dbReference type="EMBL" id="GBM35486.1"/>
    </source>
</evidence>
<organism evidence="2 3">
    <name type="scientific">Araneus ventricosus</name>
    <name type="common">Orbweaver spider</name>
    <name type="synonym">Epeira ventricosa</name>
    <dbReference type="NCBI Taxonomy" id="182803"/>
    <lineage>
        <taxon>Eukaryota</taxon>
        <taxon>Metazoa</taxon>
        <taxon>Ecdysozoa</taxon>
        <taxon>Arthropoda</taxon>
        <taxon>Chelicerata</taxon>
        <taxon>Arachnida</taxon>
        <taxon>Araneae</taxon>
        <taxon>Araneomorphae</taxon>
        <taxon>Entelegynae</taxon>
        <taxon>Araneoidea</taxon>
        <taxon>Araneidae</taxon>
        <taxon>Araneus</taxon>
    </lineage>
</organism>
<keyword evidence="3" id="KW-1185">Reference proteome</keyword>
<evidence type="ECO:0000313" key="3">
    <source>
        <dbReference type="Proteomes" id="UP000499080"/>
    </source>
</evidence>
<evidence type="ECO:0000256" key="1">
    <source>
        <dbReference type="SAM" id="MobiDB-lite"/>
    </source>
</evidence>
<dbReference type="AlphaFoldDB" id="A0A4Y2F586"/>
<feature type="compositionally biased region" description="Basic and acidic residues" evidence="1">
    <location>
        <begin position="72"/>
        <end position="82"/>
    </location>
</feature>
<gene>
    <name evidence="2" type="ORF">AVEN_257187_1</name>
</gene>
<comment type="caution">
    <text evidence="2">The sequence shown here is derived from an EMBL/GenBank/DDBJ whole genome shotgun (WGS) entry which is preliminary data.</text>
</comment>
<sequence length="100" mass="10809">MILAQIKRAGIVFCQSDADTVIVRSSSTALEQSSRDIMITGDDVGLVLLIALALPDKSTLFVKPEDANTSLIEEKSVQDRSPPKQGVKRVNEDLLPTKAT</sequence>
<name>A0A4Y2F586_ARAVE</name>
<dbReference type="Proteomes" id="UP000499080">
    <property type="component" value="Unassembled WGS sequence"/>
</dbReference>